<accession>A0A6J2KX38</accession>
<dbReference type="FunFam" id="3.10.110.10:FF:000050">
    <property type="entry name" value="eIF-2-alpha kinase GCN2"/>
    <property type="match status" value="1"/>
</dbReference>
<dbReference type="Gene3D" id="3.10.110.10">
    <property type="entry name" value="Ubiquitin Conjugating Enzyme"/>
    <property type="match status" value="1"/>
</dbReference>
<dbReference type="GeneID" id="114489445"/>
<keyword evidence="4" id="KW-0963">Cytoplasm</keyword>
<dbReference type="PANTHER" id="PTHR15628">
    <property type="entry name" value="RWD DOMAIN-CONTAINING PROTEIN 3"/>
    <property type="match status" value="1"/>
</dbReference>
<dbReference type="Pfam" id="PF05773">
    <property type="entry name" value="RWD"/>
    <property type="match status" value="1"/>
</dbReference>
<dbReference type="InterPro" id="IPR038840">
    <property type="entry name" value="RWDD3"/>
</dbReference>
<dbReference type="CDD" id="cd23819">
    <property type="entry name" value="RWD_RWDD3"/>
    <property type="match status" value="1"/>
</dbReference>
<evidence type="ECO:0000313" key="8">
    <source>
        <dbReference type="Proteomes" id="UP000504628"/>
    </source>
</evidence>
<evidence type="ECO:0000256" key="6">
    <source>
        <dbReference type="ARBA" id="ARBA00053748"/>
    </source>
</evidence>
<comment type="function">
    <text evidence="6">Enhancer of SUMO conjugation. Increases SUMO conjugation to proteins by promoting the: binding of E1 and E2 enzymes, thioester linkage between SUMO and ube2i/ubc9 and transfer of SUMO to specific target proteins which include hif1a, pias, nfkbia, nr3c1 and top1. Has no effect on ubiquitination.</text>
</comment>
<dbReference type="InterPro" id="IPR006575">
    <property type="entry name" value="RWD_dom"/>
</dbReference>
<dbReference type="GO" id="GO:1902073">
    <property type="term" value="P:positive regulation of hypoxia-inducible factor-1alpha signaling pathway"/>
    <property type="evidence" value="ECO:0007669"/>
    <property type="project" value="InterPro"/>
</dbReference>
<dbReference type="PANTHER" id="PTHR15628:SF1">
    <property type="entry name" value="RWD DOMAIN-CONTAINING PROTEIN 3"/>
    <property type="match status" value="1"/>
</dbReference>
<dbReference type="CDD" id="cd24164">
    <property type="entry name" value="RWDD3_C"/>
    <property type="match status" value="1"/>
</dbReference>
<keyword evidence="8" id="KW-1185">Reference proteome</keyword>
<dbReference type="FunCoup" id="A0A6J2KX38">
    <property type="interactions" value="330"/>
</dbReference>
<evidence type="ECO:0000259" key="7">
    <source>
        <dbReference type="PROSITE" id="PS50908"/>
    </source>
</evidence>
<evidence type="ECO:0000256" key="1">
    <source>
        <dbReference type="ARBA" id="ARBA00004123"/>
    </source>
</evidence>
<dbReference type="GO" id="GO:0010468">
    <property type="term" value="P:regulation of gene expression"/>
    <property type="evidence" value="ECO:0007669"/>
    <property type="project" value="UniProtKB-ARBA"/>
</dbReference>
<dbReference type="InParanoid" id="A0A6J2KX38"/>
<dbReference type="CTD" id="25950"/>
<feature type="domain" description="RWD" evidence="7">
    <location>
        <begin position="7"/>
        <end position="115"/>
    </location>
</feature>
<comment type="subcellular location">
    <subcellularLocation>
        <location evidence="2">Cytoplasm</location>
    </subcellularLocation>
    <subcellularLocation>
        <location evidence="1">Nucleus</location>
    </subcellularLocation>
</comment>
<evidence type="ECO:0000256" key="3">
    <source>
        <dbReference type="ARBA" id="ARBA00015444"/>
    </source>
</evidence>
<dbReference type="OrthoDB" id="167315at2759"/>
<dbReference type="AlphaFoldDB" id="A0A6J2KX38"/>
<dbReference type="Proteomes" id="UP000504628">
    <property type="component" value="Chromosome 14"/>
</dbReference>
<dbReference type="GO" id="GO:0005634">
    <property type="term" value="C:nucleus"/>
    <property type="evidence" value="ECO:0007669"/>
    <property type="project" value="UniProtKB-SubCell"/>
</dbReference>
<proteinExistence type="predicted"/>
<dbReference type="KEGG" id="pdic:114489445"/>
<keyword evidence="5" id="KW-0539">Nucleus</keyword>
<name>A0A6J2KX38_9CHIR</name>
<dbReference type="GO" id="GO:0033554">
    <property type="term" value="P:cellular response to stress"/>
    <property type="evidence" value="ECO:0007669"/>
    <property type="project" value="UniProtKB-ARBA"/>
</dbReference>
<dbReference type="RefSeq" id="XP_028359224.1">
    <property type="nucleotide sequence ID" value="XM_028503423.2"/>
</dbReference>
<dbReference type="GO" id="GO:0033235">
    <property type="term" value="P:positive regulation of protein sumoylation"/>
    <property type="evidence" value="ECO:0007669"/>
    <property type="project" value="InterPro"/>
</dbReference>
<evidence type="ECO:0000256" key="4">
    <source>
        <dbReference type="ARBA" id="ARBA00022490"/>
    </source>
</evidence>
<gene>
    <name evidence="9" type="primary">RWDD3</name>
</gene>
<dbReference type="GO" id="GO:0005737">
    <property type="term" value="C:cytoplasm"/>
    <property type="evidence" value="ECO:0007669"/>
    <property type="project" value="UniProtKB-SubCell"/>
</dbReference>
<evidence type="ECO:0000313" key="9">
    <source>
        <dbReference type="RefSeq" id="XP_028359224.1"/>
    </source>
</evidence>
<dbReference type="InterPro" id="IPR016135">
    <property type="entry name" value="UBQ-conjugating_enzyme/RWD"/>
</dbReference>
<evidence type="ECO:0000256" key="2">
    <source>
        <dbReference type="ARBA" id="ARBA00004496"/>
    </source>
</evidence>
<organism evidence="8 9">
    <name type="scientific">Phyllostomus discolor</name>
    <name type="common">pale spear-nosed bat</name>
    <dbReference type="NCBI Taxonomy" id="89673"/>
    <lineage>
        <taxon>Eukaryota</taxon>
        <taxon>Metazoa</taxon>
        <taxon>Chordata</taxon>
        <taxon>Craniata</taxon>
        <taxon>Vertebrata</taxon>
        <taxon>Euteleostomi</taxon>
        <taxon>Mammalia</taxon>
        <taxon>Eutheria</taxon>
        <taxon>Laurasiatheria</taxon>
        <taxon>Chiroptera</taxon>
        <taxon>Yangochiroptera</taxon>
        <taxon>Phyllostomidae</taxon>
        <taxon>Phyllostominae</taxon>
        <taxon>Phyllostomus</taxon>
    </lineage>
</organism>
<reference evidence="9" key="1">
    <citation type="submission" date="2025-08" db="UniProtKB">
        <authorList>
            <consortium name="RefSeq"/>
        </authorList>
    </citation>
    <scope>IDENTIFICATION</scope>
    <source>
        <tissue evidence="9">Muscle</tissue>
    </source>
</reference>
<evidence type="ECO:0000256" key="5">
    <source>
        <dbReference type="ARBA" id="ARBA00023242"/>
    </source>
</evidence>
<sequence length="268" mass="29272">MAEPVEEELGALAAIFCGPGEWEVLSRSEADSAVLRILTEAKGPAGDAAVPLELVFHLPAGYPSCAPGVSVGSERLTRAQRAAVREQLLERARSLPAEPMVHQLVLWAQQHLGRILAQAGPDAGPGPRPSAASTTGDEGLWMALLRLDHMRARARYVKAVRQWASDLGLTGRLMFLGRAILLLLQGRRDDIKEYLVLQKTCRVDVDASGKKCREKMLSVLFESQMQPEHARFPVFEVREYAGADELRGEFEAAGLQALFAEVVLGLLK</sequence>
<dbReference type="PROSITE" id="PS50908">
    <property type="entry name" value="RWD"/>
    <property type="match status" value="1"/>
</dbReference>
<protein>
    <recommendedName>
        <fullName evidence="3">RWD domain-containing protein 3</fullName>
    </recommendedName>
</protein>
<dbReference type="SMART" id="SM00591">
    <property type="entry name" value="RWD"/>
    <property type="match status" value="1"/>
</dbReference>
<dbReference type="SUPFAM" id="SSF54495">
    <property type="entry name" value="UBC-like"/>
    <property type="match status" value="1"/>
</dbReference>